<dbReference type="AlphaFoldDB" id="A0A1V1PFI2"/>
<accession>A0A1V1PFI2</accession>
<organism evidence="2 3">
    <name type="scientific">Candidatus Magnetoglobus multicellularis str. Araruama</name>
    <dbReference type="NCBI Taxonomy" id="890399"/>
    <lineage>
        <taxon>Bacteria</taxon>
        <taxon>Pseudomonadati</taxon>
        <taxon>Thermodesulfobacteriota</taxon>
        <taxon>Desulfobacteria</taxon>
        <taxon>Desulfobacterales</taxon>
        <taxon>Desulfobacteraceae</taxon>
        <taxon>Candidatus Magnetoglobus</taxon>
    </lineage>
</organism>
<feature type="coiled-coil region" evidence="1">
    <location>
        <begin position="130"/>
        <end position="196"/>
    </location>
</feature>
<evidence type="ECO:0000256" key="1">
    <source>
        <dbReference type="SAM" id="Coils"/>
    </source>
</evidence>
<dbReference type="EMBL" id="ATBP01000060">
    <property type="protein sequence ID" value="ETR73425.1"/>
    <property type="molecule type" value="Genomic_DNA"/>
</dbReference>
<evidence type="ECO:0000313" key="3">
    <source>
        <dbReference type="Proteomes" id="UP000189670"/>
    </source>
</evidence>
<gene>
    <name evidence="2" type="ORF">OMM_00956</name>
</gene>
<reference evidence="3" key="1">
    <citation type="submission" date="2012-11" db="EMBL/GenBank/DDBJ databases">
        <authorList>
            <person name="Lucero-Rivera Y.E."/>
            <person name="Tovar-Ramirez D."/>
        </authorList>
    </citation>
    <scope>NUCLEOTIDE SEQUENCE [LARGE SCALE GENOMIC DNA]</scope>
    <source>
        <strain evidence="3">Araruama</strain>
    </source>
</reference>
<sequence length="381" mass="42769">MTASSKFDVKVQGYKASLATASEIDKPSFVEKLIGGKSLSAQTKEAKQEVQSTESGLIDKYGSIDKLINVASGVSPESKKAEADLKNFIKISGDYSKKAEMLSKQRWDNIVAITKKATAKIYEMFIGSIQQEIDLENIRHEQKMENMRKEEEAKLEAVEHEALTDEQERIIKEQIKKEYDEKEEAAEKKHEKALVKREHEKAIYNIGSAYAQSMMMAFSAAKGNPYIAAAYATLFTAAFAKQMDAENKAYKERMKGFYVGGYTGDGDPREEAGVVHKREIVFESGIVNGQKDEILQLRDMLKSGISASRLIQGAYSVDNPRRVSNTIVRPKVSVSSSMDDSMSNKILDELKERRNVIPPEINPEDIYILNIKGERLYSGEY</sequence>
<comment type="caution">
    <text evidence="2">The sequence shown here is derived from an EMBL/GenBank/DDBJ whole genome shotgun (WGS) entry which is preliminary data.</text>
</comment>
<protein>
    <submittedName>
        <fullName evidence="2">Uncharacterized protein</fullName>
    </submittedName>
</protein>
<dbReference type="Proteomes" id="UP000189670">
    <property type="component" value="Unassembled WGS sequence"/>
</dbReference>
<name>A0A1V1PFI2_9BACT</name>
<proteinExistence type="predicted"/>
<keyword evidence="1" id="KW-0175">Coiled coil</keyword>
<evidence type="ECO:0000313" key="2">
    <source>
        <dbReference type="EMBL" id="ETR73425.1"/>
    </source>
</evidence>